<evidence type="ECO:0000313" key="2">
    <source>
        <dbReference type="EMBL" id="ARM84647.1"/>
    </source>
</evidence>
<feature type="transmembrane region" description="Helical" evidence="1">
    <location>
        <begin position="274"/>
        <end position="294"/>
    </location>
</feature>
<dbReference type="PANTHER" id="PTHR38684">
    <property type="entry name" value="PROTEIN AMPE"/>
    <property type="match status" value="1"/>
</dbReference>
<name>A0A1W6KB72_9GAMM</name>
<keyword evidence="1" id="KW-0812">Transmembrane</keyword>
<evidence type="ECO:0000256" key="1">
    <source>
        <dbReference type="SAM" id="Phobius"/>
    </source>
</evidence>
<sequence length="295" mass="32840">MVLVVFLLAYLVRRKLDAANAWSSEPLWRSAFNRGGAERSGNEAGLWKGLVIILVPSLILAAGEYYLHTIGWRMAAYPLEFLLMVLLMGAPGWRARLEVYSESWARGDMQSAWHHVMDILPAEERGAATSPDEMHLALSRTLMVSVFERFFLVAFWYAVGGIAAAFFARGVVALRDHWPQVAARPGFAALAEILNWLPSRLLSFTFGVAGDLAGWMKEGKRRLFDFSLRTNQLLMGAASAALTGYALDPERFSKIHPDEWAGFGGRSLEAIRDLLNRSMLVWICILALLVIAGVR</sequence>
<gene>
    <name evidence="2" type="ORF">MARSALSMR5_02589</name>
</gene>
<accession>A0A1W6KB72</accession>
<dbReference type="GeneID" id="77256526"/>
<feature type="transmembrane region" description="Helical" evidence="1">
    <location>
        <begin position="45"/>
        <end position="67"/>
    </location>
</feature>
<dbReference type="AlphaFoldDB" id="A0A1W6KB72"/>
<feature type="transmembrane region" description="Helical" evidence="1">
    <location>
        <begin position="150"/>
        <end position="168"/>
    </location>
</feature>
<keyword evidence="1" id="KW-0472">Membrane</keyword>
<keyword evidence="1" id="KW-1133">Transmembrane helix</keyword>
<dbReference type="Proteomes" id="UP000193100">
    <property type="component" value="Chromosome"/>
</dbReference>
<dbReference type="InterPro" id="IPR052966">
    <property type="entry name" value="Beta-lactamase_Reg"/>
</dbReference>
<dbReference type="RefSeq" id="WP_085681081.1">
    <property type="nucleotide sequence ID" value="NZ_CP020931.1"/>
</dbReference>
<organism evidence="2 3">
    <name type="scientific">Marinobacter salarius</name>
    <dbReference type="NCBI Taxonomy" id="1420917"/>
    <lineage>
        <taxon>Bacteria</taxon>
        <taxon>Pseudomonadati</taxon>
        <taxon>Pseudomonadota</taxon>
        <taxon>Gammaproteobacteria</taxon>
        <taxon>Pseudomonadales</taxon>
        <taxon>Marinobacteraceae</taxon>
        <taxon>Marinobacter</taxon>
    </lineage>
</organism>
<protein>
    <submittedName>
        <fullName evidence="2">Regulatory protein AmpE</fullName>
    </submittedName>
</protein>
<dbReference type="STRING" id="1420917.AU15_16345"/>
<dbReference type="EMBL" id="CP020931">
    <property type="protein sequence ID" value="ARM84647.1"/>
    <property type="molecule type" value="Genomic_DNA"/>
</dbReference>
<proteinExistence type="predicted"/>
<reference evidence="2 3" key="1">
    <citation type="submission" date="2017-04" db="EMBL/GenBank/DDBJ databases">
        <title>Genome Sequence of Marinobacter salarius strain SMR5 Isolated from a culture of the Diatom Skeletonema marinoi.</title>
        <authorList>
            <person name="Topel M."/>
            <person name="Pinder M.I.M."/>
            <person name="Johansson O.N."/>
            <person name="Kourtchenko O."/>
            <person name="Godhe A."/>
            <person name="Clarke A.K."/>
        </authorList>
    </citation>
    <scope>NUCLEOTIDE SEQUENCE [LARGE SCALE GENOMIC DNA]</scope>
    <source>
        <strain evidence="2 3">SMR5</strain>
    </source>
</reference>
<evidence type="ECO:0000313" key="3">
    <source>
        <dbReference type="Proteomes" id="UP000193100"/>
    </source>
</evidence>
<dbReference type="GO" id="GO:0046677">
    <property type="term" value="P:response to antibiotic"/>
    <property type="evidence" value="ECO:0007669"/>
    <property type="project" value="TreeGrafter"/>
</dbReference>
<dbReference type="GO" id="GO:0005886">
    <property type="term" value="C:plasma membrane"/>
    <property type="evidence" value="ECO:0007669"/>
    <property type="project" value="TreeGrafter"/>
</dbReference>
<dbReference type="PANTHER" id="PTHR38684:SF1">
    <property type="entry name" value="PROTEIN AMPE"/>
    <property type="match status" value="1"/>
</dbReference>